<dbReference type="InterPro" id="IPR029033">
    <property type="entry name" value="His_PPase_superfam"/>
</dbReference>
<dbReference type="OMA" id="ENANGAC"/>
<evidence type="ECO:0000256" key="1">
    <source>
        <dbReference type="ARBA" id="ARBA00022801"/>
    </source>
</evidence>
<feature type="region of interest" description="Disordered" evidence="2">
    <location>
        <begin position="71"/>
        <end position="110"/>
    </location>
</feature>
<accession>A0A1M2V9Q1</accession>
<evidence type="ECO:0000313" key="4">
    <source>
        <dbReference type="Proteomes" id="UP000184267"/>
    </source>
</evidence>
<dbReference type="SUPFAM" id="SSF53254">
    <property type="entry name" value="Phosphoglycerate mutase-like"/>
    <property type="match status" value="1"/>
</dbReference>
<evidence type="ECO:0000256" key="2">
    <source>
        <dbReference type="SAM" id="MobiDB-lite"/>
    </source>
</evidence>
<dbReference type="InterPro" id="IPR000560">
    <property type="entry name" value="His_Pase_clade-2"/>
</dbReference>
<keyword evidence="4" id="KW-1185">Reference proteome</keyword>
<feature type="compositionally biased region" description="Low complexity" evidence="2">
    <location>
        <begin position="93"/>
        <end position="107"/>
    </location>
</feature>
<protein>
    <submittedName>
        <fullName evidence="3">3-phytase A</fullName>
    </submittedName>
</protein>
<sequence length="313" mass="34933">MRMKYGFPLHNFTASNSLPVFRTESQDRTLSSALNFALGLFGHPLDGKYQQLITIQEHGCKNTLASSKTYTNSHDHAKGDRGTPYVRQWSEMRSSGSARRSRASTSSPKMCTLCSSSALTRSARSPSPLPFERTDHLRRPWRLGTRSSASCSAEWARLDYSVDLHFWYSFALVARFAWARIGYVQELVARLSHTPIASHNSSTNATFPLDQSLYVDATHQLVVLNVLTALNLTSFARDGPLPATHILHNRAFRIAHLAPFATNVQFQHPHIRVIVNDGVVPLMDIRGCPENANGACPMPVIIDAMREIIKETD</sequence>
<gene>
    <name evidence="3" type="ORF">TRAPUB_5045</name>
</gene>
<dbReference type="GO" id="GO:0003993">
    <property type="term" value="F:acid phosphatase activity"/>
    <property type="evidence" value="ECO:0007669"/>
    <property type="project" value="TreeGrafter"/>
</dbReference>
<dbReference type="CDD" id="cd07061">
    <property type="entry name" value="HP_HAP_like"/>
    <property type="match status" value="1"/>
</dbReference>
<evidence type="ECO:0000313" key="3">
    <source>
        <dbReference type="EMBL" id="OJT04255.1"/>
    </source>
</evidence>
<dbReference type="PANTHER" id="PTHR20963:SF42">
    <property type="entry name" value="PHOSPHOGLYCERATE MUTASE-LIKE PROTEIN"/>
    <property type="match status" value="1"/>
</dbReference>
<keyword evidence="1" id="KW-0378">Hydrolase</keyword>
<organism evidence="3 4">
    <name type="scientific">Trametes pubescens</name>
    <name type="common">White-rot fungus</name>
    <dbReference type="NCBI Taxonomy" id="154538"/>
    <lineage>
        <taxon>Eukaryota</taxon>
        <taxon>Fungi</taxon>
        <taxon>Dikarya</taxon>
        <taxon>Basidiomycota</taxon>
        <taxon>Agaricomycotina</taxon>
        <taxon>Agaricomycetes</taxon>
        <taxon>Polyporales</taxon>
        <taxon>Polyporaceae</taxon>
        <taxon>Trametes</taxon>
    </lineage>
</organism>
<dbReference type="Pfam" id="PF00328">
    <property type="entry name" value="His_Phos_2"/>
    <property type="match status" value="1"/>
</dbReference>
<dbReference type="EMBL" id="MNAD01001552">
    <property type="protein sequence ID" value="OJT04255.1"/>
    <property type="molecule type" value="Genomic_DNA"/>
</dbReference>
<reference evidence="3 4" key="1">
    <citation type="submission" date="2016-10" db="EMBL/GenBank/DDBJ databases">
        <title>Genome sequence of the basidiomycete white-rot fungus Trametes pubescens.</title>
        <authorList>
            <person name="Makela M.R."/>
            <person name="Granchi Z."/>
            <person name="Peng M."/>
            <person name="De Vries R.P."/>
            <person name="Grigoriev I."/>
            <person name="Riley R."/>
            <person name="Hilden K."/>
        </authorList>
    </citation>
    <scope>NUCLEOTIDE SEQUENCE [LARGE SCALE GENOMIC DNA]</scope>
    <source>
        <strain evidence="3 4">FBCC735</strain>
    </source>
</reference>
<proteinExistence type="predicted"/>
<dbReference type="OrthoDB" id="6509975at2759"/>
<dbReference type="PANTHER" id="PTHR20963">
    <property type="entry name" value="MULTIPLE INOSITOL POLYPHOSPHATE PHOSPHATASE-RELATED"/>
    <property type="match status" value="1"/>
</dbReference>
<dbReference type="AlphaFoldDB" id="A0A1M2V9Q1"/>
<dbReference type="Gene3D" id="3.40.50.1240">
    <property type="entry name" value="Phosphoglycerate mutase-like"/>
    <property type="match status" value="1"/>
</dbReference>
<name>A0A1M2V9Q1_TRAPU</name>
<dbReference type="STRING" id="154538.A0A1M2V9Q1"/>
<comment type="caution">
    <text evidence="3">The sequence shown here is derived from an EMBL/GenBank/DDBJ whole genome shotgun (WGS) entry which is preliminary data.</text>
</comment>
<dbReference type="Proteomes" id="UP000184267">
    <property type="component" value="Unassembled WGS sequence"/>
</dbReference>